<dbReference type="EMBL" id="HG001794">
    <property type="protein sequence ID" value="CDF36657.1"/>
    <property type="molecule type" value="Genomic_DNA"/>
</dbReference>
<dbReference type="KEGG" id="ccp:CHC_T00004928001"/>
<dbReference type="RefSeq" id="XP_005716476.1">
    <property type="nucleotide sequence ID" value="XM_005716419.1"/>
</dbReference>
<accession>R7QDR7</accession>
<proteinExistence type="predicted"/>
<keyword evidence="2" id="KW-1185">Reference proteome</keyword>
<evidence type="ECO:0000313" key="1">
    <source>
        <dbReference type="EMBL" id="CDF36657.1"/>
    </source>
</evidence>
<dbReference type="Gramene" id="CDF36657">
    <property type="protein sequence ID" value="CDF36657"/>
    <property type="gene ID" value="CHC_T00004928001"/>
</dbReference>
<evidence type="ECO:0000313" key="2">
    <source>
        <dbReference type="Proteomes" id="UP000012073"/>
    </source>
</evidence>
<name>R7QDR7_CHOCR</name>
<protein>
    <submittedName>
        <fullName evidence="1">Uncharacterized protein</fullName>
    </submittedName>
</protein>
<dbReference type="GeneID" id="17324189"/>
<reference evidence="2" key="1">
    <citation type="journal article" date="2013" name="Proc. Natl. Acad. Sci. U.S.A.">
        <title>Genome structure and metabolic features in the red seaweed Chondrus crispus shed light on evolution of the Archaeplastida.</title>
        <authorList>
            <person name="Collen J."/>
            <person name="Porcel B."/>
            <person name="Carre W."/>
            <person name="Ball S.G."/>
            <person name="Chaparro C."/>
            <person name="Tonon T."/>
            <person name="Barbeyron T."/>
            <person name="Michel G."/>
            <person name="Noel B."/>
            <person name="Valentin K."/>
            <person name="Elias M."/>
            <person name="Artiguenave F."/>
            <person name="Arun A."/>
            <person name="Aury J.M."/>
            <person name="Barbosa-Neto J.F."/>
            <person name="Bothwell J.H."/>
            <person name="Bouget F.Y."/>
            <person name="Brillet L."/>
            <person name="Cabello-Hurtado F."/>
            <person name="Capella-Gutierrez S."/>
            <person name="Charrier B."/>
            <person name="Cladiere L."/>
            <person name="Cock J.M."/>
            <person name="Coelho S.M."/>
            <person name="Colleoni C."/>
            <person name="Czjzek M."/>
            <person name="Da Silva C."/>
            <person name="Delage L."/>
            <person name="Denoeud F."/>
            <person name="Deschamps P."/>
            <person name="Dittami S.M."/>
            <person name="Gabaldon T."/>
            <person name="Gachon C.M."/>
            <person name="Groisillier A."/>
            <person name="Herve C."/>
            <person name="Jabbari K."/>
            <person name="Katinka M."/>
            <person name="Kloareg B."/>
            <person name="Kowalczyk N."/>
            <person name="Labadie K."/>
            <person name="Leblanc C."/>
            <person name="Lopez P.J."/>
            <person name="McLachlan D.H."/>
            <person name="Meslet-Cladiere L."/>
            <person name="Moustafa A."/>
            <person name="Nehr Z."/>
            <person name="Nyvall Collen P."/>
            <person name="Panaud O."/>
            <person name="Partensky F."/>
            <person name="Poulain J."/>
            <person name="Rensing S.A."/>
            <person name="Rousvoal S."/>
            <person name="Samson G."/>
            <person name="Symeonidi A."/>
            <person name="Weissenbach J."/>
            <person name="Zambounis A."/>
            <person name="Wincker P."/>
            <person name="Boyen C."/>
        </authorList>
    </citation>
    <scope>NUCLEOTIDE SEQUENCE [LARGE SCALE GENOMIC DNA]</scope>
    <source>
        <strain evidence="2">cv. Stackhouse</strain>
    </source>
</reference>
<gene>
    <name evidence="1" type="ORF">CHC_T00004928001</name>
</gene>
<dbReference type="Proteomes" id="UP000012073">
    <property type="component" value="Unassembled WGS sequence"/>
</dbReference>
<sequence length="61" mass="7209">MTRIKKRRLKKFKKTVPDYFSANCTFEIRKGCHCHNTDPQQSITATFKTRKEWSCSGTRLV</sequence>
<organism evidence="1 2">
    <name type="scientific">Chondrus crispus</name>
    <name type="common">Carrageen Irish moss</name>
    <name type="synonym">Polymorpha crispa</name>
    <dbReference type="NCBI Taxonomy" id="2769"/>
    <lineage>
        <taxon>Eukaryota</taxon>
        <taxon>Rhodophyta</taxon>
        <taxon>Florideophyceae</taxon>
        <taxon>Rhodymeniophycidae</taxon>
        <taxon>Gigartinales</taxon>
        <taxon>Gigartinaceae</taxon>
        <taxon>Chondrus</taxon>
    </lineage>
</organism>
<dbReference type="AlphaFoldDB" id="R7QDR7"/>